<evidence type="ECO:0000313" key="5">
    <source>
        <dbReference type="Ensembl" id="ENSMICP00000004281.2"/>
    </source>
</evidence>
<dbReference type="GO" id="GO:0006364">
    <property type="term" value="P:rRNA processing"/>
    <property type="evidence" value="ECO:0007669"/>
    <property type="project" value="InterPro"/>
</dbReference>
<dbReference type="PANTHER" id="PTHR13026">
    <property type="entry name" value="NNP-1 PROTEIN NOVEL NUCLEAR PROTEIN 1 NOP52"/>
    <property type="match status" value="1"/>
</dbReference>
<feature type="region of interest" description="Disordered" evidence="4">
    <location>
        <begin position="237"/>
        <end position="294"/>
    </location>
</feature>
<reference evidence="5" key="3">
    <citation type="submission" date="2025-09" db="UniProtKB">
        <authorList>
            <consortium name="Ensembl"/>
        </authorList>
    </citation>
    <scope>IDENTIFICATION</scope>
</reference>
<dbReference type="AlphaFoldDB" id="A0A8B7HF29"/>
<comment type="subcellular location">
    <subcellularLocation>
        <location evidence="1">Nucleus</location>
    </subcellularLocation>
</comment>
<accession>A0A8B7HF29</accession>
<comment type="similarity">
    <text evidence="2">Belongs to the RRP1 family.</text>
</comment>
<name>A0A8B7HF29_MICMU</name>
<dbReference type="GO" id="GO:0005694">
    <property type="term" value="C:chromosome"/>
    <property type="evidence" value="ECO:0007669"/>
    <property type="project" value="Ensembl"/>
</dbReference>
<dbReference type="InterPro" id="IPR010301">
    <property type="entry name" value="RRP1"/>
</dbReference>
<dbReference type="PANTHER" id="PTHR13026:SF1">
    <property type="entry name" value="RIBOSOMAL RNA PROCESSING PROTEIN 1 HOMOLOG A"/>
    <property type="match status" value="1"/>
</dbReference>
<reference evidence="5" key="1">
    <citation type="submission" date="2016-12" db="EMBL/GenBank/DDBJ databases">
        <title>Mouse lemur reference genome and diversity panel.</title>
        <authorList>
            <person name="Harris R."/>
            <person name="Larsen P."/>
            <person name="Liu Y."/>
            <person name="Hughes D.S."/>
            <person name="Murali S."/>
            <person name="Raveendran M."/>
            <person name="Korchina V."/>
            <person name="Wang M."/>
            <person name="Jhangiani S."/>
            <person name="Bandaranaike D."/>
            <person name="Bellair M."/>
            <person name="Blankenburg K."/>
            <person name="Chao H."/>
            <person name="Dahdouli M."/>
            <person name="Dinh H."/>
            <person name="Doddapaneni H."/>
            <person name="English A."/>
            <person name="Firestine M."/>
            <person name="Gnanaolivu R."/>
            <person name="Gross S."/>
            <person name="Hernandez B."/>
            <person name="Javaid M."/>
            <person name="Jayaseelan J."/>
            <person name="Jones J."/>
            <person name="Khan Z."/>
            <person name="Kovar C."/>
            <person name="Kurapati P."/>
            <person name="Le B."/>
            <person name="Lee S."/>
            <person name="Li M."/>
            <person name="Mathew T."/>
            <person name="Narasimhan A."/>
            <person name="Ngo D."/>
            <person name="Nguyen L."/>
            <person name="Okwuonu G."/>
            <person name="Ongeri F."/>
            <person name="Osuji N."/>
            <person name="Pu L.-L."/>
            <person name="Puazo M."/>
            <person name="Quiroz J."/>
            <person name="Raj R."/>
            <person name="Rajbhandari K."/>
            <person name="Reid J.G."/>
            <person name="Santibanez J."/>
            <person name="Sexton D."/>
            <person name="Skinner E."/>
            <person name="Vee V."/>
            <person name="Weissenberger G."/>
            <person name="Wu Y."/>
            <person name="Xin Y."/>
            <person name="Han Y."/>
            <person name="Campbell C."/>
            <person name="Brown A."/>
            <person name="Sullivan B."/>
            <person name="Shelton J."/>
            <person name="Brown S."/>
            <person name="Dudchenko O."/>
            <person name="Machol I."/>
            <person name="Durand N."/>
            <person name="Shamim M."/>
            <person name="Lieberman A."/>
            <person name="Muzny D.M."/>
            <person name="Richards S."/>
            <person name="Yoder A."/>
            <person name="Worley K.C."/>
            <person name="Rogers J."/>
            <person name="Gibbs R.A."/>
        </authorList>
    </citation>
    <scope>NUCLEOTIDE SEQUENCE [LARGE SCALE GENOMIC DNA]</scope>
</reference>
<feature type="region of interest" description="Disordered" evidence="4">
    <location>
        <begin position="354"/>
        <end position="440"/>
    </location>
</feature>
<evidence type="ECO:0000256" key="2">
    <source>
        <dbReference type="ARBA" id="ARBA00006374"/>
    </source>
</evidence>
<sequence length="440" mass="50299">MVSRVQLPPEIQLAQRLAGNEQVTRDRAVRKLRKYIVARTQHAAGGFSHDELLKVWKGLFYCMWMQDKPLLQEELGRTISQLVHAFQTTEAQHLFLQTFWQTMNREWTGIDRLRLDKFYMLMRMVLNESFKTVKARGWEDRQIEQLLELLTTEILHPSSQAPHGVKSHFIEIFLEELTKVGAEELTAEQNLKFVDPFCRVAARTKDSLVLHSITRGVFETIVEQAPFAIEDLMRELDAQSEEEEEGASDGDESSEGSEDTRDLPSQKRSEKLPAGSIRRAEPDVGQEQWEDDRDGPVLQFDYGALANRLFETASRQSTPSHNRKRLYKVIRKLQDLAGGVFPEDELPEKACRSLLEGRRKKKNKKRLPKARLQHKKGKGDQEDGSADPSSGVQRAQPRGRSRGGAGKRKRTPRQPSGARAEVADVQEPEKKKKRILGSKK</sequence>
<organism evidence="5 6">
    <name type="scientific">Microcebus murinus</name>
    <name type="common">Gray mouse lemur</name>
    <name type="synonym">Lemur murinus</name>
    <dbReference type="NCBI Taxonomy" id="30608"/>
    <lineage>
        <taxon>Eukaryota</taxon>
        <taxon>Metazoa</taxon>
        <taxon>Chordata</taxon>
        <taxon>Craniata</taxon>
        <taxon>Vertebrata</taxon>
        <taxon>Euteleostomi</taxon>
        <taxon>Mammalia</taxon>
        <taxon>Eutheria</taxon>
        <taxon>Euarchontoglires</taxon>
        <taxon>Primates</taxon>
        <taxon>Strepsirrhini</taxon>
        <taxon>Lemuriformes</taxon>
        <taxon>Cheirogaleidae</taxon>
        <taxon>Microcebus</taxon>
    </lineage>
</organism>
<dbReference type="GO" id="GO:0005730">
    <property type="term" value="C:nucleolus"/>
    <property type="evidence" value="ECO:0007669"/>
    <property type="project" value="Ensembl"/>
</dbReference>
<keyword evidence="3" id="KW-0539">Nucleus</keyword>
<feature type="compositionally biased region" description="Basic residues" evidence="4">
    <location>
        <begin position="431"/>
        <end position="440"/>
    </location>
</feature>
<feature type="compositionally biased region" description="Basic residues" evidence="4">
    <location>
        <begin position="397"/>
        <end position="412"/>
    </location>
</feature>
<dbReference type="Ensembl" id="ENSMICT00000004698.3">
    <property type="protein sequence ID" value="ENSMICP00000004281.2"/>
    <property type="gene ID" value="ENSMICG00000004700.3"/>
</dbReference>
<evidence type="ECO:0000256" key="1">
    <source>
        <dbReference type="ARBA" id="ARBA00004123"/>
    </source>
</evidence>
<evidence type="ECO:0000256" key="3">
    <source>
        <dbReference type="ARBA" id="ARBA00023242"/>
    </source>
</evidence>
<dbReference type="GO" id="GO:0030688">
    <property type="term" value="C:preribosome, small subunit precursor"/>
    <property type="evidence" value="ECO:0007669"/>
    <property type="project" value="InterPro"/>
</dbReference>
<dbReference type="GeneTree" id="ENSGT00390000011821"/>
<feature type="compositionally biased region" description="Acidic residues" evidence="4">
    <location>
        <begin position="238"/>
        <end position="257"/>
    </location>
</feature>
<keyword evidence="6" id="KW-1185">Reference proteome</keyword>
<protein>
    <submittedName>
        <fullName evidence="5">Ribosomal RNA processing 1</fullName>
    </submittedName>
</protein>
<reference evidence="5" key="2">
    <citation type="submission" date="2025-08" db="UniProtKB">
        <authorList>
            <consortium name="Ensembl"/>
        </authorList>
    </citation>
    <scope>IDENTIFICATION</scope>
</reference>
<dbReference type="CTD" id="8568"/>
<evidence type="ECO:0000313" key="6">
    <source>
        <dbReference type="Proteomes" id="UP000694394"/>
    </source>
</evidence>
<dbReference type="RefSeq" id="XP_012634533.1">
    <property type="nucleotide sequence ID" value="XM_012779079.1"/>
</dbReference>
<dbReference type="KEGG" id="mmur:105879103"/>
<gene>
    <name evidence="5" type="primary">RRP1</name>
</gene>
<dbReference type="Proteomes" id="UP000694394">
    <property type="component" value="Chromosome 31"/>
</dbReference>
<dbReference type="Pfam" id="PF05997">
    <property type="entry name" value="Nop52"/>
    <property type="match status" value="1"/>
</dbReference>
<dbReference type="OrthoDB" id="2019504at2759"/>
<evidence type="ECO:0000256" key="4">
    <source>
        <dbReference type="SAM" id="MobiDB-lite"/>
    </source>
</evidence>
<dbReference type="EMBL" id="ABDC03033295">
    <property type="status" value="NOT_ANNOTATED_CDS"/>
    <property type="molecule type" value="Genomic_DNA"/>
</dbReference>
<feature type="compositionally biased region" description="Basic residues" evidence="4">
    <location>
        <begin position="358"/>
        <end position="377"/>
    </location>
</feature>
<feature type="compositionally biased region" description="Basic and acidic residues" evidence="4">
    <location>
        <begin position="258"/>
        <end position="271"/>
    </location>
</feature>
<proteinExistence type="inferred from homology"/>
<dbReference type="GeneID" id="105879103"/>